<protein>
    <submittedName>
        <fullName evidence="6">Zinc ABC transporter substrate-binding protein</fullName>
    </submittedName>
</protein>
<dbReference type="PANTHER" id="PTHR42953:SF1">
    <property type="entry name" value="METAL-BINDING PROTEIN HI_0362-RELATED"/>
    <property type="match status" value="1"/>
</dbReference>
<feature type="chain" id="PRO_5046467706" evidence="5">
    <location>
        <begin position="29"/>
        <end position="305"/>
    </location>
</feature>
<dbReference type="PROSITE" id="PS51257">
    <property type="entry name" value="PROKAR_LIPOPROTEIN"/>
    <property type="match status" value="1"/>
</dbReference>
<keyword evidence="2" id="KW-0813">Transport</keyword>
<evidence type="ECO:0000256" key="1">
    <source>
        <dbReference type="ARBA" id="ARBA00004196"/>
    </source>
</evidence>
<sequence length="305" mass="31721">MTSRLLPVLASSAVLALGLAGCSSGSSADTADPATDGISIVASTNVYGSIAEAVAGDAASVTSIIDSPDKDPHEYQADGQNQLSLSKAQIVIENGGGYDDFIDTMLSAADDSGATVLNVTDISGYDTEPAEGEFNEHLWYDFPTMQKLVDQLVTELSALDESGASAFSANGEKLKEQLTALEGEEADLASAHEGAGVAITEPVPLYLLEAAGLENKTPDEFSEAIEEDTDVPPLVLNETLARFDDKSVDVLVYNEQTGGPQTDAVLEAAEKNGIPAVAVTETLPDGVDYVEWMTANLKAVSDALG</sequence>
<dbReference type="Pfam" id="PF01297">
    <property type="entry name" value="ZnuA"/>
    <property type="match status" value="1"/>
</dbReference>
<evidence type="ECO:0000256" key="2">
    <source>
        <dbReference type="ARBA" id="ARBA00022448"/>
    </source>
</evidence>
<gene>
    <name evidence="6" type="ORF">NVV95_14955</name>
</gene>
<dbReference type="RefSeq" id="WP_259487354.1">
    <property type="nucleotide sequence ID" value="NZ_JANTEZ010000006.1"/>
</dbReference>
<evidence type="ECO:0000313" key="6">
    <source>
        <dbReference type="EMBL" id="MCS5715847.1"/>
    </source>
</evidence>
<evidence type="ECO:0000256" key="4">
    <source>
        <dbReference type="ARBA" id="ARBA00022729"/>
    </source>
</evidence>
<evidence type="ECO:0000313" key="7">
    <source>
        <dbReference type="Proteomes" id="UP001165580"/>
    </source>
</evidence>
<accession>A0ABT2GJS2</accession>
<dbReference type="InterPro" id="IPR050492">
    <property type="entry name" value="Bact_metal-bind_prot9"/>
</dbReference>
<evidence type="ECO:0000256" key="5">
    <source>
        <dbReference type="SAM" id="SignalP"/>
    </source>
</evidence>
<name>A0ABT2GJS2_9MICO</name>
<organism evidence="6 7">
    <name type="scientific">Herbiconiux gentiana</name>
    <dbReference type="NCBI Taxonomy" id="2970912"/>
    <lineage>
        <taxon>Bacteria</taxon>
        <taxon>Bacillati</taxon>
        <taxon>Actinomycetota</taxon>
        <taxon>Actinomycetes</taxon>
        <taxon>Micrococcales</taxon>
        <taxon>Microbacteriaceae</taxon>
        <taxon>Herbiconiux</taxon>
    </lineage>
</organism>
<feature type="signal peptide" evidence="5">
    <location>
        <begin position="1"/>
        <end position="28"/>
    </location>
</feature>
<dbReference type="Proteomes" id="UP001165580">
    <property type="component" value="Unassembled WGS sequence"/>
</dbReference>
<dbReference type="SUPFAM" id="SSF53807">
    <property type="entry name" value="Helical backbone' metal receptor"/>
    <property type="match status" value="1"/>
</dbReference>
<evidence type="ECO:0000256" key="3">
    <source>
        <dbReference type="ARBA" id="ARBA00022723"/>
    </source>
</evidence>
<reference evidence="6" key="1">
    <citation type="submission" date="2022-08" db="EMBL/GenBank/DDBJ databases">
        <authorList>
            <person name="Deng Y."/>
            <person name="Han X.-F."/>
            <person name="Zhang Y.-Q."/>
        </authorList>
    </citation>
    <scope>NUCLEOTIDE SEQUENCE</scope>
    <source>
        <strain evidence="6">CPCC 205716</strain>
    </source>
</reference>
<keyword evidence="7" id="KW-1185">Reference proteome</keyword>
<dbReference type="InterPro" id="IPR006127">
    <property type="entry name" value="ZnuA-like"/>
</dbReference>
<dbReference type="PANTHER" id="PTHR42953">
    <property type="entry name" value="HIGH-AFFINITY ZINC UPTAKE SYSTEM PROTEIN ZNUA-RELATED"/>
    <property type="match status" value="1"/>
</dbReference>
<keyword evidence="4 5" id="KW-0732">Signal</keyword>
<dbReference type="EMBL" id="JANTEZ010000006">
    <property type="protein sequence ID" value="MCS5715847.1"/>
    <property type="molecule type" value="Genomic_DNA"/>
</dbReference>
<comment type="subcellular location">
    <subcellularLocation>
        <location evidence="1">Cell envelope</location>
    </subcellularLocation>
</comment>
<keyword evidence="3" id="KW-0479">Metal-binding</keyword>
<comment type="caution">
    <text evidence="6">The sequence shown here is derived from an EMBL/GenBank/DDBJ whole genome shotgun (WGS) entry which is preliminary data.</text>
</comment>
<dbReference type="Gene3D" id="3.40.50.1980">
    <property type="entry name" value="Nitrogenase molybdenum iron protein domain"/>
    <property type="match status" value="1"/>
</dbReference>
<proteinExistence type="predicted"/>